<organism evidence="1">
    <name type="scientific">Absidia glauca</name>
    <name type="common">Pin mould</name>
    <dbReference type="NCBI Taxonomy" id="4829"/>
    <lineage>
        <taxon>Eukaryota</taxon>
        <taxon>Fungi</taxon>
        <taxon>Fungi incertae sedis</taxon>
        <taxon>Mucoromycota</taxon>
        <taxon>Mucoromycotina</taxon>
        <taxon>Mucoromycetes</taxon>
        <taxon>Mucorales</taxon>
        <taxon>Cunninghamellaceae</taxon>
        <taxon>Absidia</taxon>
    </lineage>
</organism>
<dbReference type="OrthoDB" id="2383741at2759"/>
<dbReference type="Proteomes" id="UP000078561">
    <property type="component" value="Unassembled WGS sequence"/>
</dbReference>
<reference evidence="1" key="1">
    <citation type="submission" date="2016-04" db="EMBL/GenBank/DDBJ databases">
        <authorList>
            <person name="Evans L.H."/>
            <person name="Alamgir A."/>
            <person name="Owens N."/>
            <person name="Weber N.D."/>
            <person name="Virtaneva K."/>
            <person name="Barbian K."/>
            <person name="Babar A."/>
            <person name="Rosenke K."/>
        </authorList>
    </citation>
    <scope>NUCLEOTIDE SEQUENCE [LARGE SCALE GENOMIC DNA]</scope>
    <source>
        <strain evidence="1">CBS 101.48</strain>
    </source>
</reference>
<evidence type="ECO:0000313" key="2">
    <source>
        <dbReference type="Proteomes" id="UP000078561"/>
    </source>
</evidence>
<evidence type="ECO:0000313" key="1">
    <source>
        <dbReference type="EMBL" id="SAL98970.1"/>
    </source>
</evidence>
<accession>A0A163J1K1</accession>
<proteinExistence type="predicted"/>
<keyword evidence="2" id="KW-1185">Reference proteome</keyword>
<dbReference type="InParanoid" id="A0A163J1K1"/>
<dbReference type="EMBL" id="LT552383">
    <property type="protein sequence ID" value="SAL98970.1"/>
    <property type="molecule type" value="Genomic_DNA"/>
</dbReference>
<dbReference type="AlphaFoldDB" id="A0A163J1K1"/>
<gene>
    <name evidence="1" type="primary">ABSGL_04541.1 scaffold 5475</name>
</gene>
<name>A0A163J1K1_ABSGL</name>
<sequence>MSPCRSLAANLDLTLLSIDLALYTKGDTGESTFHLKVNDVTGLYHYRIMVNYPGTTIHCVYESIPFMILQNPDEKYHSGGQ</sequence>
<protein>
    <submittedName>
        <fullName evidence="1">Uncharacterized protein</fullName>
    </submittedName>
</protein>